<evidence type="ECO:0000256" key="6">
    <source>
        <dbReference type="SAM" id="MobiDB-lite"/>
    </source>
</evidence>
<dbReference type="GO" id="GO:0047789">
    <property type="term" value="F:creatininase activity"/>
    <property type="evidence" value="ECO:0007669"/>
    <property type="project" value="UniProtKB-EC"/>
</dbReference>
<dbReference type="SUPFAM" id="SSF102215">
    <property type="entry name" value="Creatininase"/>
    <property type="match status" value="1"/>
</dbReference>
<feature type="region of interest" description="Disordered" evidence="6">
    <location>
        <begin position="186"/>
        <end position="206"/>
    </location>
</feature>
<dbReference type="EC" id="3.5.2.10" evidence="7"/>
<sequence>MSALSALTWQQARDALARARVALVPVGSCEQHGPHMTLDSDLAIATGFATRLAERLGDDAVVCPGLAYGMSEHHLAFPGTLTLRAETLLAVVRDLVESLEHWGVRRVLLVNGHGGNLDALRLAAREAVRDRPETLVATVMWSVLAADAIAQRAVGPRYGHACEIETSVALAVAPQAVLPERIAAPAPAPEAAPPSEPQESRWDLPVPFDSWTADGALGDPRQASRELGEEIVAVALERAAALARQLMQDKGDDRR</sequence>
<accession>A0A840IFA5</accession>
<keyword evidence="3 7" id="KW-0378">Hydrolase</keyword>
<keyword evidence="4" id="KW-0862">Zinc</keyword>
<evidence type="ECO:0000313" key="8">
    <source>
        <dbReference type="Proteomes" id="UP000585272"/>
    </source>
</evidence>
<comment type="caution">
    <text evidence="7">The sequence shown here is derived from an EMBL/GenBank/DDBJ whole genome shotgun (WGS) entry which is preliminary data.</text>
</comment>
<evidence type="ECO:0000256" key="2">
    <source>
        <dbReference type="ARBA" id="ARBA00022723"/>
    </source>
</evidence>
<evidence type="ECO:0000313" key="7">
    <source>
        <dbReference type="EMBL" id="MBB4663005.1"/>
    </source>
</evidence>
<dbReference type="PANTHER" id="PTHR35005">
    <property type="entry name" value="3-DEHYDRO-SCYLLO-INOSOSE HYDROLASE"/>
    <property type="match status" value="1"/>
</dbReference>
<evidence type="ECO:0000256" key="4">
    <source>
        <dbReference type="ARBA" id="ARBA00022833"/>
    </source>
</evidence>
<comment type="cofactor">
    <cofactor evidence="1">
        <name>Zn(2+)</name>
        <dbReference type="ChEBI" id="CHEBI:29105"/>
    </cofactor>
</comment>
<dbReference type="EMBL" id="JACHNU010000003">
    <property type="protein sequence ID" value="MBB4663005.1"/>
    <property type="molecule type" value="Genomic_DNA"/>
</dbReference>
<dbReference type="GO" id="GO:0016811">
    <property type="term" value="F:hydrolase activity, acting on carbon-nitrogen (but not peptide) bonds, in linear amides"/>
    <property type="evidence" value="ECO:0007669"/>
    <property type="project" value="TreeGrafter"/>
</dbReference>
<protein>
    <submittedName>
        <fullName evidence="7">Creatinine amidohydrolase</fullName>
        <ecNumber evidence="7">3.5.2.10</ecNumber>
    </submittedName>
</protein>
<dbReference type="Gene3D" id="3.40.50.10310">
    <property type="entry name" value="Creatininase"/>
    <property type="match status" value="1"/>
</dbReference>
<dbReference type="Proteomes" id="UP000585272">
    <property type="component" value="Unassembled WGS sequence"/>
</dbReference>
<feature type="compositionally biased region" description="Pro residues" evidence="6">
    <location>
        <begin position="186"/>
        <end position="196"/>
    </location>
</feature>
<dbReference type="InterPro" id="IPR024087">
    <property type="entry name" value="Creatininase-like_sf"/>
</dbReference>
<evidence type="ECO:0000256" key="1">
    <source>
        <dbReference type="ARBA" id="ARBA00001947"/>
    </source>
</evidence>
<keyword evidence="8" id="KW-1185">Reference proteome</keyword>
<name>A0A840IFA5_9ACTN</name>
<evidence type="ECO:0000256" key="5">
    <source>
        <dbReference type="ARBA" id="ARBA00024029"/>
    </source>
</evidence>
<dbReference type="PANTHER" id="PTHR35005:SF1">
    <property type="entry name" value="2-AMINO-5-FORMYLAMINO-6-RIBOSYLAMINOPYRIMIDIN-4(3H)-ONE 5'-MONOPHOSPHATE DEFORMYLASE"/>
    <property type="match status" value="1"/>
</dbReference>
<evidence type="ECO:0000256" key="3">
    <source>
        <dbReference type="ARBA" id="ARBA00022801"/>
    </source>
</evidence>
<gene>
    <name evidence="7" type="ORF">BDZ31_002594</name>
</gene>
<reference evidence="7 8" key="1">
    <citation type="submission" date="2020-08" db="EMBL/GenBank/DDBJ databases">
        <title>Genomic Encyclopedia of Archaeal and Bacterial Type Strains, Phase II (KMG-II): from individual species to whole genera.</title>
        <authorList>
            <person name="Goeker M."/>
        </authorList>
    </citation>
    <scope>NUCLEOTIDE SEQUENCE [LARGE SCALE GENOMIC DNA]</scope>
    <source>
        <strain evidence="7 8">DSM 23288</strain>
    </source>
</reference>
<dbReference type="AlphaFoldDB" id="A0A840IFA5"/>
<comment type="similarity">
    <text evidence="5">Belongs to the creatininase superfamily.</text>
</comment>
<dbReference type="GO" id="GO:0009231">
    <property type="term" value="P:riboflavin biosynthetic process"/>
    <property type="evidence" value="ECO:0007669"/>
    <property type="project" value="TreeGrafter"/>
</dbReference>
<dbReference type="GO" id="GO:0046872">
    <property type="term" value="F:metal ion binding"/>
    <property type="evidence" value="ECO:0007669"/>
    <property type="project" value="UniProtKB-KW"/>
</dbReference>
<proteinExistence type="inferred from homology"/>
<dbReference type="RefSeq" id="WP_183342673.1">
    <property type="nucleotide sequence ID" value="NZ_JACHNU010000003.1"/>
</dbReference>
<dbReference type="Pfam" id="PF02633">
    <property type="entry name" value="Creatininase"/>
    <property type="match status" value="1"/>
</dbReference>
<keyword evidence="2" id="KW-0479">Metal-binding</keyword>
<dbReference type="InterPro" id="IPR003785">
    <property type="entry name" value="Creatininase/forma_Hydrolase"/>
</dbReference>
<organism evidence="7 8">
    <name type="scientific">Conexibacter arvalis</name>
    <dbReference type="NCBI Taxonomy" id="912552"/>
    <lineage>
        <taxon>Bacteria</taxon>
        <taxon>Bacillati</taxon>
        <taxon>Actinomycetota</taxon>
        <taxon>Thermoleophilia</taxon>
        <taxon>Solirubrobacterales</taxon>
        <taxon>Conexibacteraceae</taxon>
        <taxon>Conexibacter</taxon>
    </lineage>
</organism>